<feature type="transmembrane region" description="Helical" evidence="5">
    <location>
        <begin position="286"/>
        <end position="311"/>
    </location>
</feature>
<dbReference type="PANTHER" id="PTHR10283:SF82">
    <property type="entry name" value="SOLUTE CARRIER FAMILY 13 MEMBER 2"/>
    <property type="match status" value="1"/>
</dbReference>
<feature type="transmembrane region" description="Helical" evidence="5">
    <location>
        <begin position="94"/>
        <end position="113"/>
    </location>
</feature>
<reference evidence="6 7" key="1">
    <citation type="submission" date="2020-04" db="EMBL/GenBank/DDBJ databases">
        <title>Ferrimonas sp. S7 isolated from sea water.</title>
        <authorList>
            <person name="Bae S.S."/>
            <person name="Baek K."/>
        </authorList>
    </citation>
    <scope>NUCLEOTIDE SEQUENCE [LARGE SCALE GENOMIC DNA]</scope>
    <source>
        <strain evidence="6 7">S7</strain>
    </source>
</reference>
<keyword evidence="7" id="KW-1185">Reference proteome</keyword>
<dbReference type="GO" id="GO:1905039">
    <property type="term" value="P:carboxylic acid transmembrane transport"/>
    <property type="evidence" value="ECO:0007669"/>
    <property type="project" value="UniProtKB-ARBA"/>
</dbReference>
<dbReference type="RefSeq" id="WP_168662700.1">
    <property type="nucleotide sequence ID" value="NZ_CP051180.1"/>
</dbReference>
<dbReference type="GO" id="GO:0005886">
    <property type="term" value="C:plasma membrane"/>
    <property type="evidence" value="ECO:0007669"/>
    <property type="project" value="TreeGrafter"/>
</dbReference>
<dbReference type="InterPro" id="IPR001898">
    <property type="entry name" value="SLC13A/DASS"/>
</dbReference>
<dbReference type="NCBIfam" id="TIGR00785">
    <property type="entry name" value="dass"/>
    <property type="match status" value="1"/>
</dbReference>
<evidence type="ECO:0000313" key="7">
    <source>
        <dbReference type="Proteomes" id="UP000501602"/>
    </source>
</evidence>
<dbReference type="AlphaFoldDB" id="A0A6H1UHN2"/>
<dbReference type="CDD" id="cd01115">
    <property type="entry name" value="SLC13_permease"/>
    <property type="match status" value="1"/>
</dbReference>
<evidence type="ECO:0000313" key="6">
    <source>
        <dbReference type="EMBL" id="QIZ78591.1"/>
    </source>
</evidence>
<evidence type="ECO:0000256" key="2">
    <source>
        <dbReference type="ARBA" id="ARBA00022692"/>
    </source>
</evidence>
<feature type="transmembrane region" description="Helical" evidence="5">
    <location>
        <begin position="53"/>
        <end position="82"/>
    </location>
</feature>
<evidence type="ECO:0000256" key="5">
    <source>
        <dbReference type="SAM" id="Phobius"/>
    </source>
</evidence>
<dbReference type="EMBL" id="CP051180">
    <property type="protein sequence ID" value="QIZ78591.1"/>
    <property type="molecule type" value="Genomic_DNA"/>
</dbReference>
<dbReference type="KEGG" id="fes:HER31_17795"/>
<evidence type="ECO:0000256" key="3">
    <source>
        <dbReference type="ARBA" id="ARBA00022989"/>
    </source>
</evidence>
<dbReference type="PANTHER" id="PTHR10283">
    <property type="entry name" value="SOLUTE CARRIER FAMILY 13 MEMBER"/>
    <property type="match status" value="1"/>
</dbReference>
<feature type="transmembrane region" description="Helical" evidence="5">
    <location>
        <begin position="439"/>
        <end position="458"/>
    </location>
</feature>
<evidence type="ECO:0000256" key="4">
    <source>
        <dbReference type="ARBA" id="ARBA00023136"/>
    </source>
</evidence>
<dbReference type="GO" id="GO:0008514">
    <property type="term" value="F:organic anion transmembrane transporter activity"/>
    <property type="evidence" value="ECO:0007669"/>
    <property type="project" value="UniProtKB-ARBA"/>
</dbReference>
<feature type="transmembrane region" description="Helical" evidence="5">
    <location>
        <begin position="354"/>
        <end position="374"/>
    </location>
</feature>
<protein>
    <submittedName>
        <fullName evidence="6">DASS family sodium-coupled anion symporter</fullName>
    </submittedName>
</protein>
<proteinExistence type="predicted"/>
<feature type="transmembrane region" description="Helical" evidence="5">
    <location>
        <begin position="263"/>
        <end position="280"/>
    </location>
</feature>
<feature type="transmembrane region" description="Helical" evidence="5">
    <location>
        <begin position="149"/>
        <end position="168"/>
    </location>
</feature>
<feature type="transmembrane region" description="Helical" evidence="5">
    <location>
        <begin position="386"/>
        <end position="419"/>
    </location>
</feature>
<organism evidence="6 7">
    <name type="scientific">Ferrimonas lipolytica</name>
    <dbReference type="NCBI Taxonomy" id="2724191"/>
    <lineage>
        <taxon>Bacteria</taxon>
        <taxon>Pseudomonadati</taxon>
        <taxon>Pseudomonadota</taxon>
        <taxon>Gammaproteobacteria</taxon>
        <taxon>Alteromonadales</taxon>
        <taxon>Ferrimonadaceae</taxon>
        <taxon>Ferrimonas</taxon>
    </lineage>
</organism>
<accession>A0A6H1UHN2</accession>
<comment type="subcellular location">
    <subcellularLocation>
        <location evidence="1">Membrane</location>
        <topology evidence="1">Multi-pass membrane protein</topology>
    </subcellularLocation>
</comment>
<dbReference type="Pfam" id="PF00939">
    <property type="entry name" value="Na_sulph_symp"/>
    <property type="match status" value="1"/>
</dbReference>
<feature type="transmembrane region" description="Helical" evidence="5">
    <location>
        <begin position="323"/>
        <end position="348"/>
    </location>
</feature>
<sequence length="463" mass="49131">MPPSATPDLVAAIRIDNNRFDRQGVIFIFAVLLLAAMVAWLPYEPSINKGLGLLVFAAILWLSQAIHITTTALLVPVLAILMGVTDTTAALANFSNPIIFLFFGGFALAAALHAQGIDKRMAAKVVNLSGGKTLNACVLMFGVTGVLSMWISNTATAAIMLPLALGMLSQLDPKEHARTYLFVLLGCAYSANIGGIGTLVGSPPNAIAAAQVGLDFVGWMKFGLVAMVLLWPLVISAMYFLIRPDLSTRFEFRADTAPMSSSAKLTLLVFLVTVCLWVFSKPLNTALGGIAKFDTIVALAAAVALGVLRLVSWKQIEGRTDWGVLLLFGGGLTLSGVLKGTGTSVFLANQLFEIFGSSHMALLTLVIILFVVMLTEFASNTASAALLVPVFASIAEVLGVSPVILAVLIGISASCAFMLPVATPPNAIMYGSGYIEQKQMMRIGLVLNLICVVVLYLLSQLYW</sequence>
<keyword evidence="3 5" id="KW-1133">Transmembrane helix</keyword>
<gene>
    <name evidence="6" type="ORF">HER31_17795</name>
</gene>
<feature type="transmembrane region" description="Helical" evidence="5">
    <location>
        <begin position="180"/>
        <end position="202"/>
    </location>
</feature>
<evidence type="ECO:0000256" key="1">
    <source>
        <dbReference type="ARBA" id="ARBA00004141"/>
    </source>
</evidence>
<feature type="transmembrane region" description="Helical" evidence="5">
    <location>
        <begin position="222"/>
        <end position="242"/>
    </location>
</feature>
<keyword evidence="4 5" id="KW-0472">Membrane</keyword>
<feature type="transmembrane region" description="Helical" evidence="5">
    <location>
        <begin position="24"/>
        <end position="41"/>
    </location>
</feature>
<keyword evidence="2 5" id="KW-0812">Transmembrane</keyword>
<dbReference type="Proteomes" id="UP000501602">
    <property type="component" value="Chromosome"/>
</dbReference>
<name>A0A6H1UHN2_9GAMM</name>